<evidence type="ECO:0000313" key="2">
    <source>
        <dbReference type="RefSeq" id="XP_010470840.1"/>
    </source>
</evidence>
<reference evidence="2" key="2">
    <citation type="submission" date="2025-08" db="UniProtKB">
        <authorList>
            <consortium name="RefSeq"/>
        </authorList>
    </citation>
    <scope>IDENTIFICATION</scope>
    <source>
        <tissue evidence="2">Leaf</tissue>
    </source>
</reference>
<dbReference type="SUPFAM" id="SSF50249">
    <property type="entry name" value="Nucleic acid-binding proteins"/>
    <property type="match status" value="1"/>
</dbReference>
<sequence length="100" mass="11609">MQSTEEILEINNRAENYSINHKISFDLRDFSGTLIRCELFETSAAKFYDTLKSFRGDRLVCVIRWALIEVFQGKRSISSRVCTQIKLNLQVPEVAKMMES</sequence>
<organism evidence="1 2">
    <name type="scientific">Camelina sativa</name>
    <name type="common">False flax</name>
    <name type="synonym">Myagrum sativum</name>
    <dbReference type="NCBI Taxonomy" id="90675"/>
    <lineage>
        <taxon>Eukaryota</taxon>
        <taxon>Viridiplantae</taxon>
        <taxon>Streptophyta</taxon>
        <taxon>Embryophyta</taxon>
        <taxon>Tracheophyta</taxon>
        <taxon>Spermatophyta</taxon>
        <taxon>Magnoliopsida</taxon>
        <taxon>eudicotyledons</taxon>
        <taxon>Gunneridae</taxon>
        <taxon>Pentapetalae</taxon>
        <taxon>rosids</taxon>
        <taxon>malvids</taxon>
        <taxon>Brassicales</taxon>
        <taxon>Brassicaceae</taxon>
        <taxon>Camelineae</taxon>
        <taxon>Camelina</taxon>
    </lineage>
</organism>
<gene>
    <name evidence="2" type="primary">LOC104750696</name>
</gene>
<dbReference type="GeneID" id="104750696"/>
<accession>A0ABM0WGN4</accession>
<proteinExistence type="predicted"/>
<reference evidence="1" key="1">
    <citation type="journal article" date="2014" name="Nat. Commun.">
        <title>The emerging biofuel crop Camelina sativa retains a highly undifferentiated hexaploid genome structure.</title>
        <authorList>
            <person name="Kagale S."/>
            <person name="Koh C."/>
            <person name="Nixon J."/>
            <person name="Bollina V."/>
            <person name="Clarke W.E."/>
            <person name="Tuteja R."/>
            <person name="Spillane C."/>
            <person name="Robinson S.J."/>
            <person name="Links M.G."/>
            <person name="Clarke C."/>
            <person name="Higgins E.E."/>
            <person name="Huebert T."/>
            <person name="Sharpe A.G."/>
            <person name="Parkin I.A."/>
        </authorList>
    </citation>
    <scope>NUCLEOTIDE SEQUENCE [LARGE SCALE GENOMIC DNA]</scope>
    <source>
        <strain evidence="1">cv. DH55</strain>
    </source>
</reference>
<keyword evidence="1" id="KW-1185">Reference proteome</keyword>
<evidence type="ECO:0000313" key="1">
    <source>
        <dbReference type="Proteomes" id="UP000694864"/>
    </source>
</evidence>
<dbReference type="Proteomes" id="UP000694864">
    <property type="component" value="Chromosome 2"/>
</dbReference>
<dbReference type="InterPro" id="IPR012340">
    <property type="entry name" value="NA-bd_OB-fold"/>
</dbReference>
<protein>
    <submittedName>
        <fullName evidence="2">Uncharacterized protein LOC104750696</fullName>
    </submittedName>
</protein>
<dbReference type="Gene3D" id="2.40.50.140">
    <property type="entry name" value="Nucleic acid-binding proteins"/>
    <property type="match status" value="1"/>
</dbReference>
<name>A0ABM0WGN4_CAMSA</name>
<dbReference type="RefSeq" id="XP_010470840.1">
    <property type="nucleotide sequence ID" value="XM_010472538.2"/>
</dbReference>